<dbReference type="RefSeq" id="YP_010059336.1">
    <property type="nucleotide sequence ID" value="NC_054725.1"/>
</dbReference>
<dbReference type="EMBL" id="MN908687">
    <property type="protein sequence ID" value="QIG58238.1"/>
    <property type="molecule type" value="Genomic_DNA"/>
</dbReference>
<gene>
    <name evidence="1" type="primary">87</name>
    <name evidence="1" type="ORF">SEA_SKOG_86</name>
</gene>
<evidence type="ECO:0000313" key="1">
    <source>
        <dbReference type="EMBL" id="QIG58238.1"/>
    </source>
</evidence>
<dbReference type="Proteomes" id="UP000503093">
    <property type="component" value="Segment"/>
</dbReference>
<reference evidence="1 2" key="1">
    <citation type="submission" date="2020-01" db="EMBL/GenBank/DDBJ databases">
        <authorList>
            <person name="Alvaro L.E."/>
            <person name="Baker K.N."/>
            <person name="Baxter I.S."/>
            <person name="Brown M.R."/>
            <person name="Driscoll K.D."/>
            <person name="Elrubaie J.M."/>
            <person name="Feith S.L."/>
            <person name="Indihar D.F."/>
            <person name="Knoch V.T."/>
            <person name="Koirtyohann K.M."/>
            <person name="Kratz M.A."/>
            <person name="Lear A.H."/>
            <person name="Lindblom K.E."/>
            <person name="Marcus E.R."/>
            <person name="Murphy M.E."/>
            <person name="Sensor R."/>
            <person name="Sherman S.J."/>
            <person name="Swift V.R."/>
            <person name="White K.E."/>
            <person name="Wills S.J."/>
            <person name="Gatt S.M."/>
            <person name="Lohbauer S.A."/>
            <person name="Power T.R."/>
            <person name="Rosales K.A."/>
            <person name="Sisson B.M."/>
            <person name="Isern S."/>
            <person name="Michael S.F."/>
            <person name="Sunnen C.N."/>
            <person name="Garlena R.A."/>
            <person name="Russell D.A."/>
            <person name="Pope W.H."/>
            <person name="Jacobs-Sera D."/>
            <person name="Hatfull G.F."/>
        </authorList>
    </citation>
    <scope>NUCLEOTIDE SEQUENCE [LARGE SCALE GENOMIC DNA]</scope>
</reference>
<dbReference type="GeneID" id="64766568"/>
<dbReference type="KEGG" id="vg:64766568"/>
<keyword evidence="2" id="KW-1185">Reference proteome</keyword>
<proteinExistence type="predicted"/>
<evidence type="ECO:0000313" key="2">
    <source>
        <dbReference type="Proteomes" id="UP000503093"/>
    </source>
</evidence>
<sequence length="82" mass="9561">MSVRVWFQYEPWDNITRSEVLTQMPIAGDLVTFYERDSDGDEMGPDSYMVSHVEWEIGKCDLPGGPYSSERRDHTVHLRKLP</sequence>
<accession>A0A6G6XJG7</accession>
<protein>
    <submittedName>
        <fullName evidence="1">Uncharacterized protein</fullName>
    </submittedName>
</protein>
<organism evidence="1 2">
    <name type="scientific">Gordonia phage Skog</name>
    <dbReference type="NCBI Taxonomy" id="2704033"/>
    <lineage>
        <taxon>Viruses</taxon>
        <taxon>Duplodnaviria</taxon>
        <taxon>Heunggongvirae</taxon>
        <taxon>Uroviricota</taxon>
        <taxon>Caudoviricetes</taxon>
        <taxon>Skogvirus</taxon>
        <taxon>Skogvirus Skog</taxon>
    </lineage>
</organism>
<name>A0A6G6XJG7_9CAUD</name>